<comment type="caution">
    <text evidence="22">The sequence shown here is derived from an EMBL/GenBank/DDBJ whole genome shotgun (WGS) entry which is preliminary data.</text>
</comment>
<evidence type="ECO:0000256" key="15">
    <source>
        <dbReference type="ARBA" id="ARBA00048238"/>
    </source>
</evidence>
<dbReference type="EMBL" id="ACSH02000006">
    <property type="protein sequence ID" value="EFM48289.1"/>
    <property type="molecule type" value="Genomic_DNA"/>
</dbReference>
<feature type="binding site" evidence="18">
    <location>
        <begin position="130"/>
        <end position="136"/>
    </location>
    <ligand>
        <name>(6S)-NADPHX</name>
        <dbReference type="ChEBI" id="CHEBI:64076"/>
    </ligand>
</feature>
<keyword evidence="23" id="KW-1185">Reference proteome</keyword>
<evidence type="ECO:0000256" key="6">
    <source>
        <dbReference type="ARBA" id="ARBA00022741"/>
    </source>
</evidence>
<feature type="binding site" evidence="17">
    <location>
        <position position="266"/>
    </location>
    <ligand>
        <name>(6S)-NADPHX</name>
        <dbReference type="ChEBI" id="CHEBI:64076"/>
    </ligand>
</feature>
<evidence type="ECO:0000256" key="13">
    <source>
        <dbReference type="ARBA" id="ARBA00023268"/>
    </source>
</evidence>
<gene>
    <name evidence="17" type="primary">nnrD</name>
    <name evidence="18" type="synonym">nnrE</name>
    <name evidence="22" type="ORF">HMPREF0299_5044</name>
</gene>
<name>E0DH92_9CORY</name>
<dbReference type="InterPro" id="IPR029056">
    <property type="entry name" value="Ribokinase-like"/>
</dbReference>
<reference evidence="22" key="1">
    <citation type="submission" date="2010-08" db="EMBL/GenBank/DDBJ databases">
        <authorList>
            <person name="Harkins D.M."/>
            <person name="Madupu R."/>
            <person name="Durkin A.S."/>
            <person name="Torralba M."/>
            <person name="Methe B."/>
            <person name="Sutton G.G."/>
            <person name="Nelson K.E."/>
        </authorList>
    </citation>
    <scope>NUCLEOTIDE SEQUENCE [LARGE SCALE GENOMIC DNA]</scope>
    <source>
        <strain evidence="22">ATCC 14266</strain>
    </source>
</reference>
<evidence type="ECO:0000313" key="22">
    <source>
        <dbReference type="EMBL" id="EFM48289.1"/>
    </source>
</evidence>
<comment type="catalytic activity">
    <reaction evidence="2 18 19">
        <text>(6R)-NADPHX = (6S)-NADPHX</text>
        <dbReference type="Rhea" id="RHEA:32227"/>
        <dbReference type="ChEBI" id="CHEBI:64076"/>
        <dbReference type="ChEBI" id="CHEBI:64077"/>
        <dbReference type="EC" id="5.1.99.6"/>
    </reaction>
</comment>
<comment type="subunit">
    <text evidence="17">Homotetramer.</text>
</comment>
<keyword evidence="13" id="KW-0511">Multifunctional enzyme</keyword>
<comment type="cofactor">
    <cofactor evidence="18 19">
        <name>K(+)</name>
        <dbReference type="ChEBI" id="CHEBI:29103"/>
    </cofactor>
    <text evidence="18 19">Binds 1 potassium ion per subunit.</text>
</comment>
<keyword evidence="6 17" id="KW-0547">Nucleotide-binding</keyword>
<dbReference type="GO" id="GO:0005524">
    <property type="term" value="F:ATP binding"/>
    <property type="evidence" value="ECO:0007669"/>
    <property type="project" value="UniProtKB-UniRule"/>
</dbReference>
<evidence type="ECO:0000256" key="19">
    <source>
        <dbReference type="PIRNR" id="PIRNR017184"/>
    </source>
</evidence>
<dbReference type="AlphaFoldDB" id="E0DH92"/>
<comment type="catalytic activity">
    <reaction evidence="16 17 19">
        <text>(6S)-NADPHX + ADP = AMP + phosphate + NADPH + H(+)</text>
        <dbReference type="Rhea" id="RHEA:32235"/>
        <dbReference type="ChEBI" id="CHEBI:15378"/>
        <dbReference type="ChEBI" id="CHEBI:43474"/>
        <dbReference type="ChEBI" id="CHEBI:57783"/>
        <dbReference type="ChEBI" id="CHEBI:64076"/>
        <dbReference type="ChEBI" id="CHEBI:456215"/>
        <dbReference type="ChEBI" id="CHEBI:456216"/>
        <dbReference type="EC" id="4.2.1.136"/>
    </reaction>
</comment>
<comment type="catalytic activity">
    <reaction evidence="1 18 19">
        <text>(6R)-NADHX = (6S)-NADHX</text>
        <dbReference type="Rhea" id="RHEA:32215"/>
        <dbReference type="ChEBI" id="CHEBI:64074"/>
        <dbReference type="ChEBI" id="CHEBI:64075"/>
        <dbReference type="EC" id="5.1.99.6"/>
    </reaction>
</comment>
<feature type="binding site" evidence="18">
    <location>
        <position position="126"/>
    </location>
    <ligand>
        <name>K(+)</name>
        <dbReference type="ChEBI" id="CHEBI:29103"/>
    </ligand>
</feature>
<dbReference type="Pfam" id="PF01256">
    <property type="entry name" value="Carb_kinase"/>
    <property type="match status" value="1"/>
</dbReference>
<comment type="cofactor">
    <cofactor evidence="17">
        <name>Mg(2+)</name>
        <dbReference type="ChEBI" id="CHEBI:18420"/>
    </cofactor>
</comment>
<keyword evidence="11 18" id="KW-0413">Isomerase</keyword>
<organism evidence="22 23">
    <name type="scientific">Corynebacterium matruchotii ATCC 14266</name>
    <dbReference type="NCBI Taxonomy" id="553207"/>
    <lineage>
        <taxon>Bacteria</taxon>
        <taxon>Bacillati</taxon>
        <taxon>Actinomycetota</taxon>
        <taxon>Actinomycetes</taxon>
        <taxon>Mycobacteriales</taxon>
        <taxon>Corynebacteriaceae</taxon>
        <taxon>Corynebacterium</taxon>
    </lineage>
</organism>
<feature type="binding site" evidence="17">
    <location>
        <position position="318"/>
    </location>
    <ligand>
        <name>(6S)-NADPHX</name>
        <dbReference type="ChEBI" id="CHEBI:64076"/>
    </ligand>
</feature>
<dbReference type="InterPro" id="IPR004443">
    <property type="entry name" value="YjeF_N_dom"/>
</dbReference>
<keyword evidence="7 17" id="KW-0067">ATP-binding</keyword>
<dbReference type="GO" id="GO:0046872">
    <property type="term" value="F:metal ion binding"/>
    <property type="evidence" value="ECO:0007669"/>
    <property type="project" value="UniProtKB-UniRule"/>
</dbReference>
<evidence type="ECO:0000256" key="14">
    <source>
        <dbReference type="ARBA" id="ARBA00025153"/>
    </source>
</evidence>
<dbReference type="PROSITE" id="PS51383">
    <property type="entry name" value="YJEF_C_3"/>
    <property type="match status" value="1"/>
</dbReference>
<keyword evidence="10 17" id="KW-0520">NAD</keyword>
<feature type="binding site" evidence="18">
    <location>
        <position position="72"/>
    </location>
    <ligand>
        <name>K(+)</name>
        <dbReference type="ChEBI" id="CHEBI:29103"/>
    </ligand>
</feature>
<comment type="function">
    <text evidence="18">Catalyzes the epimerization of the S- and R-forms of NAD(P)HX, a damaged form of NAD(P)H that is a result of enzymatic or heat-dependent hydration. This is a prerequisite for the S-specific NAD(P)H-hydrate dehydratase to allow the repair of both epimers of NAD(P)HX.</text>
</comment>
<evidence type="ECO:0000259" key="21">
    <source>
        <dbReference type="PROSITE" id="PS51385"/>
    </source>
</evidence>
<feature type="binding site" evidence="17">
    <location>
        <position position="433"/>
    </location>
    <ligand>
        <name>AMP</name>
        <dbReference type="ChEBI" id="CHEBI:456215"/>
    </ligand>
</feature>
<feature type="binding site" evidence="17">
    <location>
        <begin position="403"/>
        <end position="407"/>
    </location>
    <ligand>
        <name>AMP</name>
        <dbReference type="ChEBI" id="CHEBI:456215"/>
    </ligand>
</feature>
<keyword evidence="12 17" id="KW-0456">Lyase</keyword>
<dbReference type="eggNOG" id="COG0063">
    <property type="taxonomic scope" value="Bacteria"/>
</dbReference>
<proteinExistence type="inferred from homology"/>
<sequence length="504" mass="51744">MRHRKNRYPGVMYAYSVQAIRDAEAPLIGPDDALMKQAAGHVAQAAATLLAETLPNAAYPGNVLVVAGSGGNGGDGLYAGAELARAGHHVEAIRVGTRIHERAAAAFEHAGGQFVTKLGDYDLVIDGIIGLGGSKGLSDDVATLLARCAGTPILAIDVPSGINPDTGVPMGAHITATATVTFGTLRYAHAVSPACGEVVVGDIGIAPQGSHVQVYRSVGTGRVWPEGLHPIPRIPAIESLEPGPDDHKYSRGVVGLLAGSERYPGAGVLCVQGAVRATPSMVRYVGAARDFVLDATPEVIASSLATAGKVQAWVAGPGGATTAELRDLLSRNIPLLIDADGIKLLAKNADLMDLLANRTAATVVTPHDAEFATLAEVAGISRTDRLTDTQALAEQLGLIVVRKGRFTLVATPGSEPITSINSGHSWSATPGSGDVLAGVMGAWLARHAALGRPLHEAAIIAVHLCADAAWLAAQTPYGPAPTSASPIAAHVQDATARLTATTRR</sequence>
<feature type="domain" description="YjeF C-terminal" evidence="20">
    <location>
        <begin position="231"/>
        <end position="498"/>
    </location>
</feature>
<evidence type="ECO:0000256" key="18">
    <source>
        <dbReference type="HAMAP-Rule" id="MF_01966"/>
    </source>
</evidence>
<evidence type="ECO:0000256" key="17">
    <source>
        <dbReference type="HAMAP-Rule" id="MF_01965"/>
    </source>
</evidence>
<evidence type="ECO:0000256" key="8">
    <source>
        <dbReference type="ARBA" id="ARBA00022857"/>
    </source>
</evidence>
<evidence type="ECO:0000256" key="3">
    <source>
        <dbReference type="ARBA" id="ARBA00006001"/>
    </source>
</evidence>
<comment type="similarity">
    <text evidence="18">Belongs to the NnrE/AIBP family.</text>
</comment>
<evidence type="ECO:0000256" key="7">
    <source>
        <dbReference type="ARBA" id="ARBA00022840"/>
    </source>
</evidence>
<comment type="function">
    <text evidence="17">Catalyzes the dehydration of the S-form of NAD(P)HX at the expense of ADP, which is converted to AMP. Together with NAD(P)HX epimerase, which catalyzes the epimerization of the S- and R-forms, the enzyme allows the repair of both epimers of NAD(P)HX, a damaged form of NAD(P)H that is a result of enzymatic or heat-dependent hydration.</text>
</comment>
<feature type="binding site" evidence="17">
    <location>
        <position position="434"/>
    </location>
    <ligand>
        <name>(6S)-NADPHX</name>
        <dbReference type="ChEBI" id="CHEBI:64076"/>
    </ligand>
</feature>
<dbReference type="GO" id="GO:0052856">
    <property type="term" value="F:NAD(P)HX epimerase activity"/>
    <property type="evidence" value="ECO:0007669"/>
    <property type="project" value="UniProtKB-UniRule"/>
</dbReference>
<keyword evidence="8 17" id="KW-0521">NADP</keyword>
<evidence type="ECO:0000256" key="4">
    <source>
        <dbReference type="ARBA" id="ARBA00009524"/>
    </source>
</evidence>
<comment type="function">
    <text evidence="14 19">Bifunctional enzyme that catalyzes the epimerization of the S- and R-forms of NAD(P)HX and the dehydration of the S-form of NAD(P)HX at the expense of ADP, which is converted to AMP. This allows the repair of both epimers of NAD(P)HX, a damaged form of NAD(P)H that is a result of enzymatic or heat-dependent hydration.</text>
</comment>
<dbReference type="GO" id="GO:0052855">
    <property type="term" value="F:ADP-dependent NAD(P)H-hydrate dehydratase activity"/>
    <property type="evidence" value="ECO:0007669"/>
    <property type="project" value="UniProtKB-UniRule"/>
</dbReference>
<dbReference type="GO" id="GO:0046496">
    <property type="term" value="P:nicotinamide nucleotide metabolic process"/>
    <property type="evidence" value="ECO:0007669"/>
    <property type="project" value="UniProtKB-UniRule"/>
</dbReference>
<feature type="domain" description="YjeF N-terminal" evidence="21">
    <location>
        <begin position="12"/>
        <end position="211"/>
    </location>
</feature>
<dbReference type="Pfam" id="PF03853">
    <property type="entry name" value="YjeF_N"/>
    <property type="match status" value="1"/>
</dbReference>
<dbReference type="PIRSF" id="PIRSF017184">
    <property type="entry name" value="Nnr"/>
    <property type="match status" value="1"/>
</dbReference>
<evidence type="ECO:0000256" key="5">
    <source>
        <dbReference type="ARBA" id="ARBA00022723"/>
    </source>
</evidence>
<evidence type="ECO:0000259" key="20">
    <source>
        <dbReference type="PROSITE" id="PS51383"/>
    </source>
</evidence>
<dbReference type="InterPro" id="IPR036652">
    <property type="entry name" value="YjeF_N_dom_sf"/>
</dbReference>
<dbReference type="EC" id="4.2.1.136" evidence="19"/>
<dbReference type="InterPro" id="IPR030677">
    <property type="entry name" value="Nnr"/>
</dbReference>
<keyword evidence="9 18" id="KW-0630">Potassium</keyword>
<dbReference type="Gene3D" id="3.40.50.10260">
    <property type="entry name" value="YjeF N-terminal domain"/>
    <property type="match status" value="1"/>
</dbReference>
<dbReference type="PANTHER" id="PTHR12592:SF0">
    <property type="entry name" value="ATP-DEPENDENT (S)-NAD(P)H-HYDRATE DEHYDRATASE"/>
    <property type="match status" value="1"/>
</dbReference>
<dbReference type="PANTHER" id="PTHR12592">
    <property type="entry name" value="ATP-DEPENDENT (S)-NAD(P)H-HYDRATE DEHYDRATASE FAMILY MEMBER"/>
    <property type="match status" value="1"/>
</dbReference>
<feature type="binding site" evidence="18">
    <location>
        <position position="157"/>
    </location>
    <ligand>
        <name>(6S)-NADPHX</name>
        <dbReference type="ChEBI" id="CHEBI:64076"/>
    </ligand>
</feature>
<evidence type="ECO:0000256" key="16">
    <source>
        <dbReference type="ARBA" id="ARBA00049209"/>
    </source>
</evidence>
<dbReference type="InterPro" id="IPR000631">
    <property type="entry name" value="CARKD"/>
</dbReference>
<dbReference type="eggNOG" id="COG0062">
    <property type="taxonomic scope" value="Bacteria"/>
</dbReference>
<evidence type="ECO:0000256" key="2">
    <source>
        <dbReference type="ARBA" id="ARBA00000909"/>
    </source>
</evidence>
<dbReference type="EC" id="5.1.99.6" evidence="19"/>
<comment type="similarity">
    <text evidence="17">Belongs to the NnrD/CARKD family.</text>
</comment>
<accession>E0DH92</accession>
<evidence type="ECO:0000313" key="23">
    <source>
        <dbReference type="Proteomes" id="UP000004218"/>
    </source>
</evidence>
<feature type="binding site" evidence="18">
    <location>
        <begin position="71"/>
        <end position="75"/>
    </location>
    <ligand>
        <name>(6S)-NADPHX</name>
        <dbReference type="ChEBI" id="CHEBI:64076"/>
    </ligand>
</feature>
<evidence type="ECO:0000256" key="1">
    <source>
        <dbReference type="ARBA" id="ARBA00000013"/>
    </source>
</evidence>
<dbReference type="CDD" id="cd01171">
    <property type="entry name" value="YXKO-related"/>
    <property type="match status" value="1"/>
</dbReference>
<dbReference type="GO" id="GO:0110051">
    <property type="term" value="P:metabolite repair"/>
    <property type="evidence" value="ECO:0007669"/>
    <property type="project" value="TreeGrafter"/>
</dbReference>
<feature type="binding site" evidence="18">
    <location>
        <position position="160"/>
    </location>
    <ligand>
        <name>K(+)</name>
        <dbReference type="ChEBI" id="CHEBI:29103"/>
    </ligand>
</feature>
<dbReference type="HAMAP" id="MF_01965">
    <property type="entry name" value="NADHX_dehydratase"/>
    <property type="match status" value="1"/>
</dbReference>
<dbReference type="SUPFAM" id="SSF53613">
    <property type="entry name" value="Ribokinase-like"/>
    <property type="match status" value="1"/>
</dbReference>
<dbReference type="Gene3D" id="3.40.1190.20">
    <property type="match status" value="1"/>
</dbReference>
<dbReference type="HAMAP" id="MF_01966">
    <property type="entry name" value="NADHX_epimerase"/>
    <property type="match status" value="1"/>
</dbReference>
<evidence type="ECO:0000256" key="9">
    <source>
        <dbReference type="ARBA" id="ARBA00022958"/>
    </source>
</evidence>
<dbReference type="Proteomes" id="UP000004218">
    <property type="component" value="Unassembled WGS sequence"/>
</dbReference>
<dbReference type="STRING" id="553207.HMPREF0299_5044"/>
<evidence type="ECO:0000256" key="10">
    <source>
        <dbReference type="ARBA" id="ARBA00023027"/>
    </source>
</evidence>
<feature type="binding site" evidence="17">
    <location>
        <position position="367"/>
    </location>
    <ligand>
        <name>(6S)-NADPHX</name>
        <dbReference type="ChEBI" id="CHEBI:64076"/>
    </ligand>
</feature>
<dbReference type="PROSITE" id="PS51385">
    <property type="entry name" value="YJEF_N"/>
    <property type="match status" value="1"/>
</dbReference>
<keyword evidence="5 18" id="KW-0479">Metal-binding</keyword>
<dbReference type="SUPFAM" id="SSF64153">
    <property type="entry name" value="YjeF N-terminal domain-like"/>
    <property type="match status" value="1"/>
</dbReference>
<comment type="catalytic activity">
    <reaction evidence="15 17 19">
        <text>(6S)-NADHX + ADP = AMP + phosphate + NADH + H(+)</text>
        <dbReference type="Rhea" id="RHEA:32223"/>
        <dbReference type="ChEBI" id="CHEBI:15378"/>
        <dbReference type="ChEBI" id="CHEBI:43474"/>
        <dbReference type="ChEBI" id="CHEBI:57945"/>
        <dbReference type="ChEBI" id="CHEBI:64074"/>
        <dbReference type="ChEBI" id="CHEBI:456215"/>
        <dbReference type="ChEBI" id="CHEBI:456216"/>
        <dbReference type="EC" id="4.2.1.136"/>
    </reaction>
</comment>
<evidence type="ECO:0000256" key="11">
    <source>
        <dbReference type="ARBA" id="ARBA00023235"/>
    </source>
</evidence>
<protein>
    <recommendedName>
        <fullName evidence="19">Bifunctional NAD(P)H-hydrate repair enzyme</fullName>
    </recommendedName>
    <alternativeName>
        <fullName evidence="19">Nicotinamide nucleotide repair protein</fullName>
    </alternativeName>
    <domain>
        <recommendedName>
            <fullName evidence="19">ADP-dependent (S)-NAD(P)H-hydrate dehydratase</fullName>
            <ecNumber evidence="19">4.2.1.136</ecNumber>
        </recommendedName>
        <alternativeName>
            <fullName evidence="19">ADP-dependent NAD(P)HX dehydratase</fullName>
        </alternativeName>
    </domain>
    <domain>
        <recommendedName>
            <fullName evidence="19">NAD(P)H-hydrate epimerase</fullName>
            <ecNumber evidence="19">5.1.99.6</ecNumber>
        </recommendedName>
    </domain>
</protein>
<comment type="similarity">
    <text evidence="4 19">In the C-terminal section; belongs to the NnrD/CARKD family.</text>
</comment>
<comment type="caution">
    <text evidence="18">Lacks conserved residue(s) required for the propagation of feature annotation.</text>
</comment>
<evidence type="ECO:0000256" key="12">
    <source>
        <dbReference type="ARBA" id="ARBA00023239"/>
    </source>
</evidence>
<comment type="similarity">
    <text evidence="3 19">In the N-terminal section; belongs to the NnrE/AIBP family.</text>
</comment>